<reference evidence="1 2" key="1">
    <citation type="submission" date="2015-10" db="EMBL/GenBank/DDBJ databases">
        <title>Large-scale maps of variable infection efficiencies in aquatic Bacteriodetes phage-host model systems.</title>
        <authorList>
            <person name="Holmfeldt K."/>
            <person name="Solonenko N."/>
            <person name="Howard-Varona C."/>
            <person name="Moreno M."/>
            <person name="Malmstrom R.R."/>
            <person name="Blow M.J."/>
            <person name="Sullivan M.B."/>
        </authorList>
    </citation>
    <scope>NUCLEOTIDE SEQUENCE [LARGE SCALE GENOMIC DNA]</scope>
</reference>
<dbReference type="Proteomes" id="UP000226403">
    <property type="component" value="Segment"/>
</dbReference>
<sequence>MNKTSIITGVMVFLMKQNRKTTSKEVKDFLREVFPEEKWFQNDISDAMSLFCDENTKTTFDDNGTFKTYHMKPEVIKISRTDMVDLLKNCLGTFKIKFSTKNAKKKTLTCAADSFNFMDNLGYINVVTPEGELKKVDPKTLKYLKIDNQIYKTK</sequence>
<protein>
    <submittedName>
        <fullName evidence="1">Uncharacterized protein</fullName>
    </submittedName>
</protein>
<proteinExistence type="predicted"/>
<name>A0A0S2MWX9_9CAUD</name>
<organism evidence="1 2">
    <name type="scientific">Cellulophaga phage phi17:2_18</name>
    <dbReference type="NCBI Taxonomy" id="1747283"/>
    <lineage>
        <taxon>Viruses</taxon>
        <taxon>Duplodnaviria</taxon>
        <taxon>Heunggongvirae</taxon>
        <taxon>Uroviricota</taxon>
        <taxon>Caudoviricetes</taxon>
        <taxon>Lightbulbvirus</taxon>
        <taxon>Lightbulbvirus Cba172</taxon>
    </lineage>
</organism>
<gene>
    <name evidence="1" type="ORF">Phi17218_030</name>
</gene>
<accession>A0A0S2MWX9</accession>
<evidence type="ECO:0000313" key="1">
    <source>
        <dbReference type="EMBL" id="ALO80433.1"/>
    </source>
</evidence>
<evidence type="ECO:0000313" key="2">
    <source>
        <dbReference type="Proteomes" id="UP000226403"/>
    </source>
</evidence>
<dbReference type="EMBL" id="KT962247">
    <property type="protein sequence ID" value="ALO80433.1"/>
    <property type="molecule type" value="Genomic_DNA"/>
</dbReference>